<dbReference type="GeneID" id="303491737"/>
<dbReference type="InterPro" id="IPR018769">
    <property type="entry name" value="VgrG2_DUF2345"/>
</dbReference>
<dbReference type="OrthoDB" id="1907165at2"/>
<dbReference type="Gene3D" id="2.30.110.50">
    <property type="match status" value="1"/>
</dbReference>
<dbReference type="NCBIfam" id="TIGR03361">
    <property type="entry name" value="VI_Rhs_Vgr"/>
    <property type="match status" value="1"/>
</dbReference>
<comment type="similarity">
    <text evidence="1">Belongs to the VgrG protein family.</text>
</comment>
<dbReference type="SUPFAM" id="SSF69279">
    <property type="entry name" value="Phage tail proteins"/>
    <property type="match status" value="2"/>
</dbReference>
<dbReference type="Proteomes" id="UP000256862">
    <property type="component" value="Chromosome CO2235"/>
</dbReference>
<dbReference type="SUPFAM" id="SSF69349">
    <property type="entry name" value="Phage fibre proteins"/>
    <property type="match status" value="1"/>
</dbReference>
<dbReference type="SUPFAM" id="SSF69255">
    <property type="entry name" value="gp5 N-terminal domain-like"/>
    <property type="match status" value="1"/>
</dbReference>
<evidence type="ECO:0000313" key="6">
    <source>
        <dbReference type="EMBL" id="SPC10527.1"/>
    </source>
</evidence>
<feature type="domain" description="Gp5/Type VI secretion system Vgr protein OB-fold" evidence="2">
    <location>
        <begin position="424"/>
        <end position="487"/>
    </location>
</feature>
<dbReference type="Pfam" id="PF04717">
    <property type="entry name" value="Phage_base_V"/>
    <property type="match status" value="1"/>
</dbReference>
<dbReference type="InterPro" id="IPR037026">
    <property type="entry name" value="Vgr_OB-fold_dom_sf"/>
</dbReference>
<dbReference type="Proteomes" id="UP000623307">
    <property type="component" value="Chromosome 2"/>
</dbReference>
<dbReference type="Pfam" id="PF10106">
    <property type="entry name" value="DUF2345"/>
    <property type="match status" value="1"/>
</dbReference>
<evidence type="ECO:0000256" key="1">
    <source>
        <dbReference type="ARBA" id="ARBA00005558"/>
    </source>
</evidence>
<evidence type="ECO:0000259" key="4">
    <source>
        <dbReference type="Pfam" id="PF13296"/>
    </source>
</evidence>
<dbReference type="Pfam" id="PF13296">
    <property type="entry name" value="T6SS_Vgr"/>
    <property type="match status" value="1"/>
</dbReference>
<dbReference type="EMBL" id="OGUS01000112">
    <property type="protein sequence ID" value="SPC12168.1"/>
    <property type="molecule type" value="Genomic_DNA"/>
</dbReference>
<accession>A0A375G294</accession>
<feature type="domain" description="DUF2345" evidence="3">
    <location>
        <begin position="648"/>
        <end position="794"/>
    </location>
</feature>
<dbReference type="InterPro" id="IPR017847">
    <property type="entry name" value="T6SS_RhsGE_Vgr_subset"/>
</dbReference>
<sequence length="869" mass="95607">MNVRDHLPVYARTVTVSGPALPHGRGQSPFTFVRLQGTEGLCGLFEYEIELNTSDKGFNFHGHEGNLDLRAMNGRELTVHIQLDGMGTGPAGRIGAGTREISGIVDRARYLRAEGRHFVYGLTLRPWLWLAALNKNSRVFENRTDIEIIEEVLSAYSFPVERRLDVAKYPTRIYRTQCDESDYIFIARLMQHWGISWFFEHSEGRHRLILVDHVGGYLRMPSEAHQTLEVYPPGVRIDEEHLDDFSVVDAVVAGKYTTNAYSFTQPRGNLTASSADARETGQNAGALHQEVYDFPGEHAQPATDNRPWDEGEMIARIRMEEIRSRGLRCFGEGNLRAVVPGHTLHVRGHPQLAANREYVVLDTHLRVEDVAEASGEGQRWHCRVAFECHPTHEVFRPALSVPWPVVTGPQSATVVGPEGHAVWPDRFGRVRVQFPWDRFNQMSCWVRVATPWAGSQHGQVSIPRIGSEVLVMFLDGGNPDKPVVMGAVPNSLNMPPWQLPDQHVLTGIRSREQDGSGSGHLVFDDTKGEIQSQLSSDHQRSQLSLGYLTRIEDNRGRQDHRGEGFELRTDGHGAIRGADGLLVSTEARPDARAHHKDMGETLHRLDHAQHAHHTTAQLARHHQAQDSEQQDVATILKAQNEEIRGSGEVNGELTAPHLVMASAAGLAATAAGSTHLHSGEHLAVTTGKHASFASSGGFFASAARRIALFAHSLGIRLVAATDHIALEAQGGDIKGTARRNIHFRALGNIVLEADQGIVFKVGQTYQRWTPSQIVEGMRGTRQIHAAGFSLDGPDGMSPSALALPHSDFDQEVYLHLPDGSPAGNRKFRLTQSDGSVIEGVTAPDGLTSLQQSQGAESIMIEILEAASGQ</sequence>
<feature type="domain" description="Putative type VI secretion system Rhs element associated Vgr" evidence="4">
    <location>
        <begin position="512"/>
        <end position="619"/>
    </location>
</feature>
<evidence type="ECO:0000313" key="9">
    <source>
        <dbReference type="Proteomes" id="UP000623307"/>
    </source>
</evidence>
<evidence type="ECO:0000313" key="5">
    <source>
        <dbReference type="EMBL" id="QRQ95617.1"/>
    </source>
</evidence>
<dbReference type="AlphaFoldDB" id="A0A375G294"/>
<organism evidence="6 8">
    <name type="scientific">Cupriavidus oxalaticus</name>
    <dbReference type="NCBI Taxonomy" id="96344"/>
    <lineage>
        <taxon>Bacteria</taxon>
        <taxon>Pseudomonadati</taxon>
        <taxon>Pseudomonadota</taxon>
        <taxon>Betaproteobacteria</taxon>
        <taxon>Burkholderiales</taxon>
        <taxon>Burkholderiaceae</taxon>
        <taxon>Cupriavidus</taxon>
    </lineage>
</organism>
<dbReference type="EMBL" id="CP069812">
    <property type="protein sequence ID" value="QRQ95617.1"/>
    <property type="molecule type" value="Genomic_DNA"/>
</dbReference>
<dbReference type="EMBL" id="OGUS01000103">
    <property type="protein sequence ID" value="SPC10527.1"/>
    <property type="molecule type" value="Genomic_DNA"/>
</dbReference>
<dbReference type="Gene3D" id="4.10.220.110">
    <property type="match status" value="1"/>
</dbReference>
<evidence type="ECO:0000313" key="8">
    <source>
        <dbReference type="Proteomes" id="UP000256862"/>
    </source>
</evidence>
<keyword evidence="9" id="KW-1185">Reference proteome</keyword>
<reference evidence="8" key="2">
    <citation type="submission" date="2018-01" db="EMBL/GenBank/DDBJ databases">
        <authorList>
            <person name="Gaut B.S."/>
            <person name="Morton B.R."/>
            <person name="Clegg M.T."/>
            <person name="Duvall M.R."/>
        </authorList>
    </citation>
    <scope>NUCLEOTIDE SEQUENCE [LARGE SCALE GENOMIC DNA]</scope>
</reference>
<dbReference type="InterPro" id="IPR006533">
    <property type="entry name" value="T6SS_Vgr_RhsGE"/>
</dbReference>
<dbReference type="RefSeq" id="WP_063241820.1">
    <property type="nucleotide sequence ID" value="NZ_CP069810.1"/>
</dbReference>
<dbReference type="Pfam" id="PF05954">
    <property type="entry name" value="Phage_GPD"/>
    <property type="match status" value="1"/>
</dbReference>
<reference evidence="6 8" key="1">
    <citation type="submission" date="2018-01" db="EMBL/GenBank/DDBJ databases">
        <authorList>
            <person name="Clerissi C."/>
        </authorList>
    </citation>
    <scope>NUCLEOTIDE SEQUENCE</scope>
    <source>
        <strain evidence="6">Cupriavidus oxalaticus LMG 2235</strain>
    </source>
</reference>
<evidence type="ECO:0000313" key="7">
    <source>
        <dbReference type="EMBL" id="SPC12168.1"/>
    </source>
</evidence>
<gene>
    <name evidence="5" type="primary">tssI</name>
    <name evidence="7" type="ORF">CO2235_120058</name>
    <name evidence="6" type="ORF">CO2235_U940004</name>
    <name evidence="5" type="ORF">JTE92_19470</name>
</gene>
<proteinExistence type="inferred from homology"/>
<protein>
    <submittedName>
        <fullName evidence="5">Type VI secretion system tip protein VgrG</fullName>
    </submittedName>
</protein>
<dbReference type="Gene3D" id="3.55.50.10">
    <property type="entry name" value="Baseplate protein-like domains"/>
    <property type="match status" value="1"/>
</dbReference>
<name>A0A375G294_9BURK</name>
<dbReference type="NCBIfam" id="TIGR01646">
    <property type="entry name" value="vgr_GE"/>
    <property type="match status" value="1"/>
</dbReference>
<dbReference type="InterPro" id="IPR028244">
    <property type="entry name" value="T6SS_Rhs_Vgr_dom"/>
</dbReference>
<evidence type="ECO:0000259" key="2">
    <source>
        <dbReference type="Pfam" id="PF04717"/>
    </source>
</evidence>
<dbReference type="Gene3D" id="2.40.50.230">
    <property type="entry name" value="Gp5 N-terminal domain"/>
    <property type="match status" value="1"/>
</dbReference>
<dbReference type="InterPro" id="IPR006531">
    <property type="entry name" value="Gp5/Vgr_OB"/>
</dbReference>
<reference evidence="5 9" key="3">
    <citation type="submission" date="2021-02" db="EMBL/GenBank/DDBJ databases">
        <title>Complete Genome Sequence of Cupriavidus oxalaticus Strain Ox1, a Soil Oxalate-Degrading Species.</title>
        <authorList>
            <person name="Palmieri F."/>
            <person name="Udriet P."/>
            <person name="Deuasquier M."/>
            <person name="Beaudoing E."/>
            <person name="Johnson S.L."/>
            <person name="Davenport K.W."/>
            <person name="Chain P.S."/>
            <person name="Bindschedler S."/>
            <person name="Junier P."/>
        </authorList>
    </citation>
    <scope>NUCLEOTIDE SEQUENCE [LARGE SCALE GENOMIC DNA]</scope>
    <source>
        <strain evidence="5 9">Ox1</strain>
    </source>
</reference>
<evidence type="ECO:0000259" key="3">
    <source>
        <dbReference type="Pfam" id="PF10106"/>
    </source>
</evidence>